<dbReference type="OrthoDB" id="9805924at2"/>
<proteinExistence type="predicted"/>
<evidence type="ECO:0000313" key="5">
    <source>
        <dbReference type="Proteomes" id="UP000256310"/>
    </source>
</evidence>
<sequence>MAIRPAEHADIRELAAIELSASELFRGTVMEFAMDDPPLDRATLERALLCSTLWVAEHEGECAGFLCATPLERLLYIDELAVASEYQGHGLGRALMETGIKEARGRFDRIALTTDRELAWNGPFYARLGFEEWPSPPAAITAELEEEIAHGFDAGRRCAMQLGLS</sequence>
<evidence type="ECO:0000256" key="1">
    <source>
        <dbReference type="ARBA" id="ARBA00022679"/>
    </source>
</evidence>
<comment type="caution">
    <text evidence="4">The sequence shown here is derived from an EMBL/GenBank/DDBJ whole genome shotgun (WGS) entry which is preliminary data.</text>
</comment>
<dbReference type="EMBL" id="QRDP01000004">
    <property type="protein sequence ID" value="RED16385.1"/>
    <property type="molecule type" value="Genomic_DNA"/>
</dbReference>
<evidence type="ECO:0000313" key="4">
    <source>
        <dbReference type="EMBL" id="RED16385.1"/>
    </source>
</evidence>
<name>A0A3D9FEX6_9SPHN</name>
<dbReference type="PANTHER" id="PTHR43800:SF1">
    <property type="entry name" value="PEPTIDYL-LYSINE N-ACETYLTRANSFERASE YJAB"/>
    <property type="match status" value="1"/>
</dbReference>
<gene>
    <name evidence="4" type="ORF">DFR46_1408</name>
</gene>
<dbReference type="Pfam" id="PF00583">
    <property type="entry name" value="Acetyltransf_1"/>
    <property type="match status" value="1"/>
</dbReference>
<dbReference type="AlphaFoldDB" id="A0A3D9FEX6"/>
<accession>A0A3D9FEX6</accession>
<dbReference type="GO" id="GO:0016747">
    <property type="term" value="F:acyltransferase activity, transferring groups other than amino-acyl groups"/>
    <property type="evidence" value="ECO:0007669"/>
    <property type="project" value="InterPro"/>
</dbReference>
<keyword evidence="1 4" id="KW-0808">Transferase</keyword>
<organism evidence="4 5">
    <name type="scientific">Parasphingopyxis lamellibrachiae</name>
    <dbReference type="NCBI Taxonomy" id="680125"/>
    <lineage>
        <taxon>Bacteria</taxon>
        <taxon>Pseudomonadati</taxon>
        <taxon>Pseudomonadota</taxon>
        <taxon>Alphaproteobacteria</taxon>
        <taxon>Sphingomonadales</taxon>
        <taxon>Sphingomonadaceae</taxon>
        <taxon>Parasphingopyxis</taxon>
    </lineage>
</organism>
<dbReference type="Proteomes" id="UP000256310">
    <property type="component" value="Unassembled WGS sequence"/>
</dbReference>
<protein>
    <submittedName>
        <fullName evidence="4">Putative N-acetyltransferase YhbS</fullName>
    </submittedName>
</protein>
<dbReference type="InterPro" id="IPR016181">
    <property type="entry name" value="Acyl_CoA_acyltransferase"/>
</dbReference>
<dbReference type="InterPro" id="IPR000182">
    <property type="entry name" value="GNAT_dom"/>
</dbReference>
<reference evidence="4 5" key="1">
    <citation type="submission" date="2018-07" db="EMBL/GenBank/DDBJ databases">
        <title>Genomic Encyclopedia of Type Strains, Phase IV (KMG-IV): sequencing the most valuable type-strain genomes for metagenomic binning, comparative biology and taxonomic classification.</title>
        <authorList>
            <person name="Goeker M."/>
        </authorList>
    </citation>
    <scope>NUCLEOTIDE SEQUENCE [LARGE SCALE GENOMIC DNA]</scope>
    <source>
        <strain evidence="4 5">DSM 26725</strain>
    </source>
</reference>
<dbReference type="CDD" id="cd04301">
    <property type="entry name" value="NAT_SF"/>
    <property type="match status" value="1"/>
</dbReference>
<dbReference type="RefSeq" id="WP_116237208.1">
    <property type="nucleotide sequence ID" value="NZ_QRDP01000004.1"/>
</dbReference>
<keyword evidence="5" id="KW-1185">Reference proteome</keyword>
<dbReference type="PANTHER" id="PTHR43800">
    <property type="entry name" value="PEPTIDYL-LYSINE N-ACETYLTRANSFERASE YJAB"/>
    <property type="match status" value="1"/>
</dbReference>
<feature type="domain" description="N-acetyltransferase" evidence="3">
    <location>
        <begin position="1"/>
        <end position="147"/>
    </location>
</feature>
<keyword evidence="2" id="KW-0012">Acyltransferase</keyword>
<dbReference type="SUPFAM" id="SSF55729">
    <property type="entry name" value="Acyl-CoA N-acyltransferases (Nat)"/>
    <property type="match status" value="1"/>
</dbReference>
<dbReference type="PROSITE" id="PS51186">
    <property type="entry name" value="GNAT"/>
    <property type="match status" value="1"/>
</dbReference>
<evidence type="ECO:0000256" key="2">
    <source>
        <dbReference type="ARBA" id="ARBA00023315"/>
    </source>
</evidence>
<dbReference type="Gene3D" id="3.40.630.30">
    <property type="match status" value="1"/>
</dbReference>
<evidence type="ECO:0000259" key="3">
    <source>
        <dbReference type="PROSITE" id="PS51186"/>
    </source>
</evidence>